<dbReference type="RefSeq" id="WP_016896100.1">
    <property type="nucleotide sequence ID" value="NZ_CSWP01000005.1"/>
</dbReference>
<proteinExistence type="predicted"/>
<dbReference type="InterPro" id="IPR055596">
    <property type="entry name" value="DUF7172"/>
</dbReference>
<name>A0A0U0ZQN6_9MYCO</name>
<dbReference type="AlphaFoldDB" id="A0A0U0ZQN6"/>
<feature type="domain" description="DUF7172" evidence="1">
    <location>
        <begin position="2"/>
        <end position="203"/>
    </location>
</feature>
<accession>A0A0U0ZQN6</accession>
<evidence type="ECO:0000259" key="1">
    <source>
        <dbReference type="Pfam" id="PF23787"/>
    </source>
</evidence>
<gene>
    <name evidence="2" type="ORF">ERS075579_02858</name>
</gene>
<dbReference type="Proteomes" id="UP000045782">
    <property type="component" value="Unassembled WGS sequence"/>
</dbReference>
<dbReference type="Pfam" id="PF23787">
    <property type="entry name" value="DUF7172"/>
    <property type="match status" value="1"/>
</dbReference>
<reference evidence="2 3" key="1">
    <citation type="submission" date="2015-03" db="EMBL/GenBank/DDBJ databases">
        <authorList>
            <person name="Murphy D."/>
        </authorList>
    </citation>
    <scope>NUCLEOTIDE SEQUENCE [LARGE SCALE GENOMIC DNA]</scope>
    <source>
        <strain evidence="2 3">PAP088</strain>
    </source>
</reference>
<sequence>MSEHFAIVGDAIAPQPWMQMRHLKGAEVPSVSKSYDTSGGGNKNDAVHAIVVSWTNNTPIPQSVYGMVTREGAQVTLQARSRGYLLTLHGRDITATAAVPTSWDMAEVSKFGIGGDIGKGGILALGTGFGVSEIRQNSASIPLMPHWTGWSIVAPGQTFHGRVEVRFRTDFWENTSIDGGDQNTESGFISGGTRLDLYATPVIGEPPVLSTPTVVGIEHSVNNTFHTDVDVPAGTALGDMLIAVVSNQFGLISDIKPEQTGWTQVHARDGGWEDAHMKVYVRAAKATEPASYTFGNGILAESIAHLITVRGANPLLDEGWQFASSLRKRWWERYDGHICPSIDRAGQLLLLVSYIPHNALQTTLTQTVPAGTTELENVDGNLACSAVAALPNPPRPTGERTFVASEEPSWAGRSITASILVPGTFQ</sequence>
<protein>
    <recommendedName>
        <fullName evidence="1">DUF7172 domain-containing protein</fullName>
    </recommendedName>
</protein>
<evidence type="ECO:0000313" key="2">
    <source>
        <dbReference type="EMBL" id="CPV56927.1"/>
    </source>
</evidence>
<evidence type="ECO:0000313" key="3">
    <source>
        <dbReference type="Proteomes" id="UP000045782"/>
    </source>
</evidence>
<organism evidence="2 3">
    <name type="scientific">Mycobacteroides abscessus</name>
    <dbReference type="NCBI Taxonomy" id="36809"/>
    <lineage>
        <taxon>Bacteria</taxon>
        <taxon>Bacillati</taxon>
        <taxon>Actinomycetota</taxon>
        <taxon>Actinomycetes</taxon>
        <taxon>Mycobacteriales</taxon>
        <taxon>Mycobacteriaceae</taxon>
        <taxon>Mycobacteroides</taxon>
    </lineage>
</organism>
<dbReference type="EMBL" id="CSWP01000005">
    <property type="protein sequence ID" value="CPV56927.1"/>
    <property type="molecule type" value="Genomic_DNA"/>
</dbReference>